<evidence type="ECO:0000313" key="7">
    <source>
        <dbReference type="EMBL" id="WFC98098.1"/>
    </source>
</evidence>
<dbReference type="Proteomes" id="UP001219567">
    <property type="component" value="Chromosome 1"/>
</dbReference>
<proteinExistence type="inferred from homology"/>
<evidence type="ECO:0000259" key="6">
    <source>
        <dbReference type="Pfam" id="PF05179"/>
    </source>
</evidence>
<dbReference type="AlphaFoldDB" id="A0AAJ6CGV4"/>
<feature type="region of interest" description="Disordered" evidence="5">
    <location>
        <begin position="251"/>
        <end position="277"/>
    </location>
</feature>
<organism evidence="7 8">
    <name type="scientific">Malassezia yamatoensis</name>
    <dbReference type="NCBI Taxonomy" id="253288"/>
    <lineage>
        <taxon>Eukaryota</taxon>
        <taxon>Fungi</taxon>
        <taxon>Dikarya</taxon>
        <taxon>Basidiomycota</taxon>
        <taxon>Ustilaginomycotina</taxon>
        <taxon>Malasseziomycetes</taxon>
        <taxon>Malasseziales</taxon>
        <taxon>Malasseziaceae</taxon>
        <taxon>Malassezia</taxon>
    </lineage>
</organism>
<feature type="compositionally biased region" description="Low complexity" evidence="5">
    <location>
        <begin position="256"/>
        <end position="274"/>
    </location>
</feature>
<dbReference type="GO" id="GO:0006368">
    <property type="term" value="P:transcription elongation by RNA polymerase II"/>
    <property type="evidence" value="ECO:0007669"/>
    <property type="project" value="InterPro"/>
</dbReference>
<accession>A0AAJ6CGV4</accession>
<dbReference type="PANTHER" id="PTHR12466:SF8">
    <property type="entry name" value="PARAFIBROMIN"/>
    <property type="match status" value="1"/>
</dbReference>
<dbReference type="GO" id="GO:0032968">
    <property type="term" value="P:positive regulation of transcription elongation by RNA polymerase II"/>
    <property type="evidence" value="ECO:0007669"/>
    <property type="project" value="TreeGrafter"/>
</dbReference>
<gene>
    <name evidence="7" type="primary">CDC73</name>
    <name evidence="7" type="ORF">MYAM1_000820</name>
</gene>
<dbReference type="EMBL" id="CP119943">
    <property type="protein sequence ID" value="WFC98098.1"/>
    <property type="molecule type" value="Genomic_DNA"/>
</dbReference>
<evidence type="ECO:0000313" key="8">
    <source>
        <dbReference type="Proteomes" id="UP001219567"/>
    </source>
</evidence>
<dbReference type="InterPro" id="IPR007852">
    <property type="entry name" value="Cdc73/Parafibromin"/>
</dbReference>
<evidence type="ECO:0000256" key="5">
    <source>
        <dbReference type="SAM" id="MobiDB-lite"/>
    </source>
</evidence>
<comment type="similarity">
    <text evidence="2">Belongs to the CDC73 family.</text>
</comment>
<dbReference type="InterPro" id="IPR038103">
    <property type="entry name" value="CDC73_C_sf"/>
</dbReference>
<dbReference type="GO" id="GO:0016593">
    <property type="term" value="C:Cdc73/Paf1 complex"/>
    <property type="evidence" value="ECO:0007669"/>
    <property type="project" value="InterPro"/>
</dbReference>
<dbReference type="GO" id="GO:0000993">
    <property type="term" value="F:RNA polymerase II complex binding"/>
    <property type="evidence" value="ECO:0007669"/>
    <property type="project" value="TreeGrafter"/>
</dbReference>
<name>A0AAJ6CGV4_9BASI</name>
<dbReference type="Gene3D" id="3.40.50.11990">
    <property type="entry name" value="RNA polymerase II accessory factor, Cdc73 C-terminal domain"/>
    <property type="match status" value="1"/>
</dbReference>
<keyword evidence="4" id="KW-0539">Nucleus</keyword>
<evidence type="ECO:0000256" key="2">
    <source>
        <dbReference type="ARBA" id="ARBA00010427"/>
    </source>
</evidence>
<comment type="subcellular location">
    <subcellularLocation>
        <location evidence="1">Nucleus</location>
    </subcellularLocation>
</comment>
<keyword evidence="8" id="KW-1185">Reference proteome</keyword>
<protein>
    <submittedName>
        <fullName evidence="7">Accessory factor associated with RNA polymerase II</fullName>
    </submittedName>
</protein>
<sequence>MMDALVCLRAALKAFPKEPLKLLRFKASDGDQVDDVVNCSELVIEQISQSSLAHDVNASPIVFASDTPSRILRTRDAANLDPKPNPGSAPEQFLSLKALVFAVAQRGERAGAYLRNAAAAKVVAIPALERPGVVEYLLGQRESWEGIVPLHDETPKESTPADEESREIVATQQAPASKRAYVPDAADLEFVRNLRAKFEVVLLDRKQALAGSYAIFNESESAATQSNVSNSNTSDLFGLRALLKPRLEAAKRQLQAPSKSSAPSTAPNAATNAARRSRAQDPIILLSNSPTALVNMFNVKALLQDGIFVPPEEARREARGVADQVVTIQTRSDDEGSNIPRGQQLARRVLVVDSSEAVNRLGSGSLGPGQDPWNRVIAVFTTGQSWQFKTYRWKDPRDLFKNAMGVYVRWNNEAPNPQVRDWNVTDLQVDRTKRHTDKQLVAFFWRALNNWLQRRKPHMQLS</sequence>
<dbReference type="InterPro" id="IPR031336">
    <property type="entry name" value="CDC73_C"/>
</dbReference>
<keyword evidence="3" id="KW-0804">Transcription</keyword>
<reference evidence="7 8" key="1">
    <citation type="submission" date="2023-03" db="EMBL/GenBank/DDBJ databases">
        <title>Mating type loci evolution in Malassezia.</title>
        <authorList>
            <person name="Coelho M.A."/>
        </authorList>
    </citation>
    <scope>NUCLEOTIDE SEQUENCE [LARGE SCALE GENOMIC DNA]</scope>
    <source>
        <strain evidence="7 8">CBS 9725</strain>
    </source>
</reference>
<evidence type="ECO:0000256" key="3">
    <source>
        <dbReference type="ARBA" id="ARBA00023163"/>
    </source>
</evidence>
<feature type="domain" description="Cell division control protein 73 C-terminal" evidence="6">
    <location>
        <begin position="279"/>
        <end position="451"/>
    </location>
</feature>
<evidence type="ECO:0000256" key="4">
    <source>
        <dbReference type="ARBA" id="ARBA00023242"/>
    </source>
</evidence>
<dbReference type="Pfam" id="PF05179">
    <property type="entry name" value="CDC73_C"/>
    <property type="match status" value="1"/>
</dbReference>
<evidence type="ECO:0000256" key="1">
    <source>
        <dbReference type="ARBA" id="ARBA00004123"/>
    </source>
</evidence>
<dbReference type="FunFam" id="3.40.50.11990:FF:000004">
    <property type="entry name" value="Potential RNA Pol II elongation accessory factor"/>
    <property type="match status" value="1"/>
</dbReference>
<dbReference type="PANTHER" id="PTHR12466">
    <property type="entry name" value="CDC73 DOMAIN PROTEIN"/>
    <property type="match status" value="1"/>
</dbReference>